<reference evidence="1 2" key="1">
    <citation type="submission" date="2020-03" db="EMBL/GenBank/DDBJ databases">
        <title>Draft Genome Sequence of Cudoniella acicularis.</title>
        <authorList>
            <person name="Buettner E."/>
            <person name="Kellner H."/>
        </authorList>
    </citation>
    <scope>NUCLEOTIDE SEQUENCE [LARGE SCALE GENOMIC DNA]</scope>
    <source>
        <strain evidence="1 2">DSM 108380</strain>
    </source>
</reference>
<keyword evidence="2" id="KW-1185">Reference proteome</keyword>
<dbReference type="AlphaFoldDB" id="A0A8H4RIF0"/>
<sequence>MIYDLALTTPSPIIVWSGKIRTSIVRFPVTREETDVPEEGVIIEYEGYIKTITEPMKRDLDYASMALSKRDLNFNLIRCHPIIAQEAAMALYRNNTFSFQEPLEGIVENINPAVEHFFELLGSEGPKLKDLTLTRG</sequence>
<evidence type="ECO:0000313" key="2">
    <source>
        <dbReference type="Proteomes" id="UP000566819"/>
    </source>
</evidence>
<organism evidence="1 2">
    <name type="scientific">Cudoniella acicularis</name>
    <dbReference type="NCBI Taxonomy" id="354080"/>
    <lineage>
        <taxon>Eukaryota</taxon>
        <taxon>Fungi</taxon>
        <taxon>Dikarya</taxon>
        <taxon>Ascomycota</taxon>
        <taxon>Pezizomycotina</taxon>
        <taxon>Leotiomycetes</taxon>
        <taxon>Helotiales</taxon>
        <taxon>Tricladiaceae</taxon>
        <taxon>Cudoniella</taxon>
    </lineage>
</organism>
<accession>A0A8H4RIF0</accession>
<dbReference type="OrthoDB" id="5272396at2759"/>
<gene>
    <name evidence="1" type="ORF">G7Y89_g8946</name>
</gene>
<name>A0A8H4RIF0_9HELO</name>
<evidence type="ECO:0000313" key="1">
    <source>
        <dbReference type="EMBL" id="KAF4629199.1"/>
    </source>
</evidence>
<proteinExistence type="predicted"/>
<dbReference type="Proteomes" id="UP000566819">
    <property type="component" value="Unassembled WGS sequence"/>
</dbReference>
<comment type="caution">
    <text evidence="1">The sequence shown here is derived from an EMBL/GenBank/DDBJ whole genome shotgun (WGS) entry which is preliminary data.</text>
</comment>
<protein>
    <submittedName>
        <fullName evidence="1">Uncharacterized protein</fullName>
    </submittedName>
</protein>
<dbReference type="EMBL" id="JAAMPI010000707">
    <property type="protein sequence ID" value="KAF4629199.1"/>
    <property type="molecule type" value="Genomic_DNA"/>
</dbReference>